<evidence type="ECO:0000256" key="1">
    <source>
        <dbReference type="ARBA" id="ARBA00023002"/>
    </source>
</evidence>
<dbReference type="EMBL" id="AQHN01000062">
    <property type="protein sequence ID" value="ENN86808.1"/>
    <property type="molecule type" value="Genomic_DNA"/>
</dbReference>
<dbReference type="InterPro" id="IPR001268">
    <property type="entry name" value="NADH_UbQ_OxRdtase_30kDa_su"/>
</dbReference>
<name>N6U993_9HYPH</name>
<dbReference type="InterPro" id="IPR052197">
    <property type="entry name" value="ComplexI_49kDa-like"/>
</dbReference>
<proteinExistence type="predicted"/>
<keyword evidence="5" id="KW-0456">Lyase</keyword>
<dbReference type="PATRIC" id="fig|363754.4.peg.3469"/>
<feature type="domain" description="NADH:ubiquinone oxidoreductase 30kDa subunit" evidence="3">
    <location>
        <begin position="60"/>
        <end position="131"/>
    </location>
</feature>
<dbReference type="STRING" id="363754.RHSP_31209"/>
<dbReference type="PANTHER" id="PTHR43485">
    <property type="entry name" value="HYDROGENASE-4 COMPONENT G"/>
    <property type="match status" value="1"/>
</dbReference>
<dbReference type="InterPro" id="IPR037232">
    <property type="entry name" value="NADH_quin_OxRdtase_su_C/D-like"/>
</dbReference>
<dbReference type="GO" id="GO:0016651">
    <property type="term" value="F:oxidoreductase activity, acting on NAD(P)H"/>
    <property type="evidence" value="ECO:0007669"/>
    <property type="project" value="InterPro"/>
</dbReference>
<evidence type="ECO:0000259" key="4">
    <source>
        <dbReference type="Pfam" id="PF00346"/>
    </source>
</evidence>
<dbReference type="GO" id="GO:0016829">
    <property type="term" value="F:lyase activity"/>
    <property type="evidence" value="ECO:0007669"/>
    <property type="project" value="UniProtKB-KW"/>
</dbReference>
<evidence type="ECO:0000313" key="6">
    <source>
        <dbReference type="Proteomes" id="UP000012429"/>
    </source>
</evidence>
<dbReference type="GO" id="GO:0008137">
    <property type="term" value="F:NADH dehydrogenase (ubiquinone) activity"/>
    <property type="evidence" value="ECO:0007669"/>
    <property type="project" value="InterPro"/>
</dbReference>
<feature type="domain" description="NADH-quinone oxidoreductase subunit D" evidence="4">
    <location>
        <begin position="277"/>
        <end position="431"/>
    </location>
</feature>
<dbReference type="Gene3D" id="1.10.645.10">
    <property type="entry name" value="Cytochrome-c3 Hydrogenase, chain B"/>
    <property type="match status" value="1"/>
</dbReference>
<dbReference type="Pfam" id="PF00329">
    <property type="entry name" value="Complex1_30kDa"/>
    <property type="match status" value="1"/>
</dbReference>
<keyword evidence="2" id="KW-0520">NAD</keyword>
<accession>N6U993</accession>
<dbReference type="GO" id="GO:0051287">
    <property type="term" value="F:NAD binding"/>
    <property type="evidence" value="ECO:0007669"/>
    <property type="project" value="InterPro"/>
</dbReference>
<dbReference type="PANTHER" id="PTHR43485:SF1">
    <property type="entry name" value="FORMATE HYDROGENLYASE SUBUNIT 5-RELATED"/>
    <property type="match status" value="1"/>
</dbReference>
<comment type="caution">
    <text evidence="5">The sequence shown here is derived from an EMBL/GenBank/DDBJ whole genome shotgun (WGS) entry which is preliminary data.</text>
</comment>
<keyword evidence="1" id="KW-0560">Oxidoreductase</keyword>
<protein>
    <submittedName>
        <fullName evidence="5">Formate hydrogenlyase subunit 5</fullName>
    </submittedName>
</protein>
<dbReference type="SUPFAM" id="SSF143243">
    <property type="entry name" value="Nqo5-like"/>
    <property type="match status" value="1"/>
</dbReference>
<evidence type="ECO:0000259" key="3">
    <source>
        <dbReference type="Pfam" id="PF00329"/>
    </source>
</evidence>
<dbReference type="Proteomes" id="UP000012429">
    <property type="component" value="Unassembled WGS sequence"/>
</dbReference>
<keyword evidence="6" id="KW-1185">Reference proteome</keyword>
<dbReference type="AlphaFoldDB" id="N6U993"/>
<dbReference type="Pfam" id="PF00346">
    <property type="entry name" value="Complex1_49kDa"/>
    <property type="match status" value="1"/>
</dbReference>
<dbReference type="InterPro" id="IPR001135">
    <property type="entry name" value="NADH_Q_OxRdtase_suD"/>
</dbReference>
<dbReference type="SUPFAM" id="SSF56762">
    <property type="entry name" value="HydB/Nqo4-like"/>
    <property type="match status" value="1"/>
</dbReference>
<evidence type="ECO:0000256" key="2">
    <source>
        <dbReference type="ARBA" id="ARBA00023027"/>
    </source>
</evidence>
<sequence length="508" mass="55629">MRGRTMSMLDDLIGNSRLVSHHGPWPRAVVDSSTWVSAASRLSEGQLTMLGLWGERNAVHLALLDEQAGTTAVLSLEELRSGYPSVARYHPPALRLERTIRDLTGLEPEGLPDNRPWIDHGRWDIRFPLGKRDAPVAELPYAFLPADGENLHQIPVGPVHAGIIEPGHFRFTANGETVVRLEERLGYVHKGIEALMMGADLAHGMRLAGRTSGDSCVAYAYAFSRAAEAALGVEVPPRAIWLRALMAELERLANHLGDIGAICNDAAFALMLAHCGVLREQVLRAADAAFGHRLMRDRIVPGGVAVDLDDNGKTGLRALHAELCRKFPALVDLYDDTASLQDRTVGTGTLGNGLAGQYGAGGYIGRAAGRGFDARHDLAYPPYDELTFDVPLLSDGDVNARIWIRIREVEQSLSLIEQILDRLPGGLILSDVSPVDEFREGMALVEGFRGDVLAWLRLTPAGEIERCHLRDPSWFQWPLLEAVIKDNIVADFPLCNKSFNCSYSGHDL</sequence>
<reference evidence="5 6" key="1">
    <citation type="journal article" date="2012" name="BMC Genomics">
        <title>Genomic basis of broad host range and environmental adaptability of Rhizobium tropici CIAT 899 and Rhizobium sp. PRF 81 which are used in inoculants for common bean (Phaseolus vulgaris L.).</title>
        <authorList>
            <person name="Ormeno-Orrillo E."/>
            <person name="Menna P."/>
            <person name="Almeida L.G."/>
            <person name="Ollero F.J."/>
            <person name="Nicolas M.F."/>
            <person name="Pains Rodrigues E."/>
            <person name="Shigueyoshi Nakatani A."/>
            <person name="Silva Batista J.S."/>
            <person name="Oliveira Chueire L.M."/>
            <person name="Souza R.C."/>
            <person name="Ribeiro Vasconcelos A.T."/>
            <person name="Megias M."/>
            <person name="Hungria M."/>
            <person name="Martinez-Romero E."/>
        </authorList>
    </citation>
    <scope>NUCLEOTIDE SEQUENCE [LARGE SCALE GENOMIC DNA]</scope>
    <source>
        <strain evidence="5 6">PRF 81</strain>
    </source>
</reference>
<dbReference type="InterPro" id="IPR029014">
    <property type="entry name" value="NiFe-Hase_large"/>
</dbReference>
<evidence type="ECO:0000313" key="5">
    <source>
        <dbReference type="EMBL" id="ENN86808.1"/>
    </source>
</evidence>
<gene>
    <name evidence="5" type="ORF">RHSP_31209</name>
</gene>
<dbReference type="GO" id="GO:0048038">
    <property type="term" value="F:quinone binding"/>
    <property type="evidence" value="ECO:0007669"/>
    <property type="project" value="InterPro"/>
</dbReference>
<organism evidence="5 6">
    <name type="scientific">Rhizobium freirei PRF 81</name>
    <dbReference type="NCBI Taxonomy" id="363754"/>
    <lineage>
        <taxon>Bacteria</taxon>
        <taxon>Pseudomonadati</taxon>
        <taxon>Pseudomonadota</taxon>
        <taxon>Alphaproteobacteria</taxon>
        <taxon>Hyphomicrobiales</taxon>
        <taxon>Rhizobiaceae</taxon>
        <taxon>Rhizobium/Agrobacterium group</taxon>
        <taxon>Rhizobium</taxon>
    </lineage>
</organism>